<protein>
    <submittedName>
        <fullName evidence="2">Transposase</fullName>
    </submittedName>
</protein>
<dbReference type="SMART" id="SM01321">
    <property type="entry name" value="Y1_Tnp"/>
    <property type="match status" value="1"/>
</dbReference>
<feature type="domain" description="Transposase IS200-like" evidence="1">
    <location>
        <begin position="22"/>
        <end position="137"/>
    </location>
</feature>
<dbReference type="NCBIfam" id="NF047646">
    <property type="entry name" value="REP_Tyr_transpos"/>
    <property type="match status" value="1"/>
</dbReference>
<proteinExistence type="predicted"/>
<evidence type="ECO:0000313" key="2">
    <source>
        <dbReference type="EMBL" id="MBS7663227.1"/>
    </source>
</evidence>
<dbReference type="InterPro" id="IPR052715">
    <property type="entry name" value="RAYT_transposase"/>
</dbReference>
<dbReference type="Pfam" id="PF01797">
    <property type="entry name" value="Y1_Tnp"/>
    <property type="match status" value="1"/>
</dbReference>
<dbReference type="InterPro" id="IPR002686">
    <property type="entry name" value="Transposase_17"/>
</dbReference>
<dbReference type="PANTHER" id="PTHR36966">
    <property type="entry name" value="REP-ASSOCIATED TYROSINE TRANSPOSASE"/>
    <property type="match status" value="1"/>
</dbReference>
<dbReference type="Gene3D" id="3.30.70.1290">
    <property type="entry name" value="Transposase IS200-like"/>
    <property type="match status" value="1"/>
</dbReference>
<dbReference type="Proteomes" id="UP001196601">
    <property type="component" value="Unassembled WGS sequence"/>
</dbReference>
<evidence type="ECO:0000313" key="3">
    <source>
        <dbReference type="Proteomes" id="UP001196601"/>
    </source>
</evidence>
<sequence length="158" mass="17865">MDEHHSHKKPGHAALRKGRFSLSNTAYLITATGENRAPLFTHFQAACSAARCFEDSRLLRESRMLAWVLMPDHVHWLVQLGDQDTLGEVIGRLKSASSRNANRVLGRTGPLWSKAFHDHALREEEDLRAVARYIVANPLRAGLVARIGDYPFWNAVWL</sequence>
<organism evidence="2 3">
    <name type="scientific">Pseudomonas lalucatii</name>
    <dbReference type="NCBI Taxonomy" id="1424203"/>
    <lineage>
        <taxon>Bacteria</taxon>
        <taxon>Pseudomonadati</taxon>
        <taxon>Pseudomonadota</taxon>
        <taxon>Gammaproteobacteria</taxon>
        <taxon>Pseudomonadales</taxon>
        <taxon>Pseudomonadaceae</taxon>
        <taxon>Pseudomonas</taxon>
    </lineage>
</organism>
<dbReference type="InterPro" id="IPR036515">
    <property type="entry name" value="Transposase_17_sf"/>
</dbReference>
<dbReference type="PANTHER" id="PTHR36966:SF1">
    <property type="entry name" value="REP-ASSOCIATED TYROSINE TRANSPOSASE"/>
    <property type="match status" value="1"/>
</dbReference>
<dbReference type="EMBL" id="JADPMV010000002">
    <property type="protein sequence ID" value="MBS7663227.1"/>
    <property type="molecule type" value="Genomic_DNA"/>
</dbReference>
<evidence type="ECO:0000259" key="1">
    <source>
        <dbReference type="SMART" id="SM01321"/>
    </source>
</evidence>
<keyword evidence="3" id="KW-1185">Reference proteome</keyword>
<accession>A0ABS5Q3A4</accession>
<comment type="caution">
    <text evidence="2">The sequence shown here is derived from an EMBL/GenBank/DDBJ whole genome shotgun (WGS) entry which is preliminary data.</text>
</comment>
<dbReference type="SUPFAM" id="SSF143422">
    <property type="entry name" value="Transposase IS200-like"/>
    <property type="match status" value="1"/>
</dbReference>
<name>A0ABS5Q3A4_9PSED</name>
<reference evidence="2 3" key="1">
    <citation type="journal article" date="2021" name="Syst. Appl. Microbiol.">
        <title>Pseudomonas lalucatii sp. nov. isolated from Vallgornera, a karstic cave in Mallorca, Western Mediterranean.</title>
        <authorList>
            <person name="Busquets A."/>
            <person name="Mulet M."/>
            <person name="Gomila M."/>
            <person name="Garcia-Valdes E."/>
        </authorList>
    </citation>
    <scope>NUCLEOTIDE SEQUENCE [LARGE SCALE GENOMIC DNA]</scope>
    <source>
        <strain evidence="2 3">R1b54</strain>
    </source>
</reference>
<dbReference type="RefSeq" id="WP_213640631.1">
    <property type="nucleotide sequence ID" value="NZ_JADPMV010000002.1"/>
</dbReference>
<gene>
    <name evidence="2" type="ORF">I0D00_14945</name>
</gene>